<evidence type="ECO:0000313" key="2">
    <source>
        <dbReference type="EMBL" id="NCU17176.1"/>
    </source>
</evidence>
<dbReference type="InterPro" id="IPR018604">
    <property type="entry name" value="YycI-like"/>
</dbReference>
<keyword evidence="3" id="KW-1185">Reference proteome</keyword>
<dbReference type="Pfam" id="PF09648">
    <property type="entry name" value="YycI"/>
    <property type="match status" value="1"/>
</dbReference>
<gene>
    <name evidence="2" type="ORF">GW534_05230</name>
</gene>
<dbReference type="Gene3D" id="2.40.128.690">
    <property type="entry name" value="YycH protein, domain 3-like"/>
    <property type="match status" value="1"/>
</dbReference>
<proteinExistence type="predicted"/>
<evidence type="ECO:0000313" key="3">
    <source>
        <dbReference type="Proteomes" id="UP000743899"/>
    </source>
</evidence>
<accession>A0ABX0A180</accession>
<protein>
    <submittedName>
        <fullName evidence="2">Transcriptional regulator</fullName>
    </submittedName>
</protein>
<reference evidence="2 3" key="1">
    <citation type="submission" date="2020-01" db="EMBL/GenBank/DDBJ databases">
        <title>A novel Bacillus sp. from Pasinler.</title>
        <authorList>
            <person name="Adiguzel A."/>
            <person name="Ay H."/>
            <person name="Baltaci M.O."/>
        </authorList>
    </citation>
    <scope>NUCLEOTIDE SEQUENCE [LARGE SCALE GENOMIC DNA]</scope>
    <source>
        <strain evidence="2 3">P1</strain>
    </source>
</reference>
<dbReference type="EMBL" id="JAACYS010000016">
    <property type="protein sequence ID" value="NCU17176.1"/>
    <property type="molecule type" value="Genomic_DNA"/>
</dbReference>
<comment type="caution">
    <text evidence="2">The sequence shown here is derived from an EMBL/GenBank/DDBJ whole genome shotgun (WGS) entry which is preliminary data.</text>
</comment>
<dbReference type="RefSeq" id="WP_161920013.1">
    <property type="nucleotide sequence ID" value="NZ_JAACYS010000016.1"/>
</dbReference>
<evidence type="ECO:0000259" key="1">
    <source>
        <dbReference type="Pfam" id="PF09648"/>
    </source>
</evidence>
<name>A0ABX0A180_9BACI</name>
<sequence>MDWSRAKTIFIITFLLLDIFLIQQLISQRNENTFDTIEETTIDERLEAQNIQVIELPTEPTSAPYIEAEVKQISIDDVEMDNQKIVNFGSGIKVDFKIPIPLDEENWEVDDIDEFVQSSVLEGEQYKYWNYDKETNQIIYYQTYNNQMLFNNESSQIVIQLNDNNEIISYTQNMLENIQEIQEQNIITAKQALSILLSKNLLQTESVVSNVELGYYSLVSGEPNQPQSQSQLLAPTWRITVNGDAEYFINAIEGHVFNEEREIVE</sequence>
<dbReference type="Proteomes" id="UP000743899">
    <property type="component" value="Unassembled WGS sequence"/>
</dbReference>
<organism evidence="2 3">
    <name type="scientific">Pallidibacillus pasinlerensis</name>
    <dbReference type="NCBI Taxonomy" id="2703818"/>
    <lineage>
        <taxon>Bacteria</taxon>
        <taxon>Bacillati</taxon>
        <taxon>Bacillota</taxon>
        <taxon>Bacilli</taxon>
        <taxon>Bacillales</taxon>
        <taxon>Bacillaceae</taxon>
        <taxon>Pallidibacillus</taxon>
    </lineage>
</organism>
<feature type="domain" description="Regulatory protein YycH-like" evidence="1">
    <location>
        <begin position="33"/>
        <end position="252"/>
    </location>
</feature>